<dbReference type="InterPro" id="IPR016658">
    <property type="entry name" value="DNA_primase_LEF1"/>
</dbReference>
<evidence type="ECO:0000313" key="2">
    <source>
        <dbReference type="Proteomes" id="UP000830719"/>
    </source>
</evidence>
<sequence>MLSFEGYYRREDVKQMWDSIAFNDNRKYAFSGQGVRWFHPDRHFANSDELYEYIKSQNISDVHVKALDEKNGREWVIDVDFKVKSKEELDLKIKIATTTFKLFFGNSITRIMHSGNRGIHVWLRIDRFPMSASKKQRERYYKVFEKPQIISMNRINKGSFIYCYKTAIESISELDPTVETLHQYWPTVDKHVFCTFAQIRAPFSYNYKGHCFSRQLV</sequence>
<protein>
    <submittedName>
        <fullName evidence="1">LEF-1</fullName>
    </submittedName>
</protein>
<dbReference type="SUPFAM" id="SSF56747">
    <property type="entry name" value="Prim-pol domain"/>
    <property type="match status" value="1"/>
</dbReference>
<evidence type="ECO:0000313" key="1">
    <source>
        <dbReference type="EMBL" id="QEI03701.1"/>
    </source>
</evidence>
<gene>
    <name evidence="1" type="primary">lef-1</name>
</gene>
<organism evidence="1 2">
    <name type="scientific">Rachiplusia nu nucleopolyhedrovirus</name>
    <dbReference type="NCBI Taxonomy" id="2605775"/>
    <lineage>
        <taxon>Viruses</taxon>
        <taxon>Viruses incertae sedis</taxon>
        <taxon>Naldaviricetes</taxon>
        <taxon>Lefavirales</taxon>
        <taxon>Baculoviridae</taxon>
        <taxon>Alphabaculovirus</taxon>
        <taxon>Alphabaculovirus ranus</taxon>
    </lineage>
</organism>
<dbReference type="RefSeq" id="YP_010799704.1">
    <property type="nucleotide sequence ID" value="NC_076682.1"/>
</dbReference>
<dbReference type="GeneID" id="80538130"/>
<accession>A0AAF1DB63</accession>
<reference evidence="1" key="1">
    <citation type="submission" date="2019-01" db="EMBL/GenBank/DDBJ databases">
        <authorList>
            <person name="Trentin L.B."/>
            <person name="Santos E.R."/>
            <person name="Silva L.A."/>
            <person name="Sosa-Gomez D.R."/>
            <person name="Ribeiro B.M."/>
            <person name="Ardisson-Araujo D.M.P."/>
        </authorList>
    </citation>
    <scope>NUCLEOTIDE SEQUENCE</scope>
    <source>
        <strain evidence="1">VPN54</strain>
    </source>
</reference>
<dbReference type="Gene3D" id="3.90.920.10">
    <property type="entry name" value="DNA primase, PRIM domain"/>
    <property type="match status" value="1"/>
</dbReference>
<name>A0AAF1DB63_9ABAC</name>
<dbReference type="CDD" id="cd00525">
    <property type="entry name" value="AE_Prim_S_like"/>
    <property type="match status" value="1"/>
</dbReference>
<dbReference type="KEGG" id="vg:80538130"/>
<proteinExistence type="predicted"/>
<dbReference type="Proteomes" id="UP000830719">
    <property type="component" value="Segment"/>
</dbReference>
<keyword evidence="2" id="KW-1185">Reference proteome</keyword>
<dbReference type="PIRSF" id="PIRSF016433">
    <property type="entry name" value="Viral_DNA_prim"/>
    <property type="match status" value="1"/>
</dbReference>
<dbReference type="EMBL" id="MK419956">
    <property type="protein sequence ID" value="QEI03701.1"/>
    <property type="molecule type" value="Genomic_DNA"/>
</dbReference>